<keyword evidence="2" id="KW-1185">Reference proteome</keyword>
<gene>
    <name evidence="1" type="ORF">GC093_04790</name>
</gene>
<dbReference type="PANTHER" id="PTHR36848">
    <property type="entry name" value="DNA-BINDING PROTEIN (PUTATIVE SECRETED PROTEIN)-RELATED"/>
    <property type="match status" value="1"/>
</dbReference>
<accession>A0A972GQI6</accession>
<dbReference type="InterPro" id="IPR053161">
    <property type="entry name" value="Ulvan_degrading_GH"/>
</dbReference>
<dbReference type="PANTHER" id="PTHR36848:SF2">
    <property type="entry name" value="SECRETED PROTEIN"/>
    <property type="match status" value="1"/>
</dbReference>
<name>A0A972GQI6_9BACL</name>
<dbReference type="Proteomes" id="UP000641588">
    <property type="component" value="Unassembled WGS sequence"/>
</dbReference>
<reference evidence="1" key="1">
    <citation type="submission" date="2019-10" db="EMBL/GenBank/DDBJ databases">
        <title>Description of Paenibacillus glebae sp. nov.</title>
        <authorList>
            <person name="Carlier A."/>
            <person name="Qi S."/>
        </authorList>
    </citation>
    <scope>NUCLEOTIDE SEQUENCE</scope>
    <source>
        <strain evidence="1">LMG 31456</strain>
    </source>
</reference>
<dbReference type="AlphaFoldDB" id="A0A972GQI6"/>
<organism evidence="1 2">
    <name type="scientific">Paenibacillus foliorum</name>
    <dbReference type="NCBI Taxonomy" id="2654974"/>
    <lineage>
        <taxon>Bacteria</taxon>
        <taxon>Bacillati</taxon>
        <taxon>Bacillota</taxon>
        <taxon>Bacilli</taxon>
        <taxon>Bacillales</taxon>
        <taxon>Paenibacillaceae</taxon>
        <taxon>Paenibacillus</taxon>
    </lineage>
</organism>
<protein>
    <submittedName>
        <fullName evidence="1">Uncharacterized protein</fullName>
    </submittedName>
</protein>
<sequence length="152" mass="17657">MPLVPKRVSSVIRQLGKKQAITESFGCSGWNVTFQDLKKIGEWQFVHGIDLMCQHLQGYALKGLRKRDYPPSLFYQQSWWDDYRTFNDYFARLSMLLAEGTRQDDVLLLHPIRTTWVRQCGQDHSAIVPYHESFAQLSRCRSMSPGSNISDQ</sequence>
<evidence type="ECO:0000313" key="2">
    <source>
        <dbReference type="Proteomes" id="UP000641588"/>
    </source>
</evidence>
<dbReference type="EMBL" id="WHOD01000016">
    <property type="protein sequence ID" value="NOU92549.1"/>
    <property type="molecule type" value="Genomic_DNA"/>
</dbReference>
<comment type="caution">
    <text evidence="1">The sequence shown here is derived from an EMBL/GenBank/DDBJ whole genome shotgun (WGS) entry which is preliminary data.</text>
</comment>
<evidence type="ECO:0000313" key="1">
    <source>
        <dbReference type="EMBL" id="NOU92549.1"/>
    </source>
</evidence>
<proteinExistence type="predicted"/>
<dbReference type="RefSeq" id="WP_171650743.1">
    <property type="nucleotide sequence ID" value="NZ_WHOD01000016.1"/>
</dbReference>